<name>A0A7Y7B1R2_STRMO</name>
<protein>
    <submittedName>
        <fullName evidence="2">ImmA/IrrE family metallo-endopeptidase</fullName>
    </submittedName>
</protein>
<dbReference type="RefSeq" id="WP_171078818.1">
    <property type="nucleotide sequence ID" value="NZ_BNBU01000003.1"/>
</dbReference>
<dbReference type="AlphaFoldDB" id="A0A7Y7B1R2"/>
<evidence type="ECO:0000313" key="3">
    <source>
        <dbReference type="Proteomes" id="UP000587462"/>
    </source>
</evidence>
<proteinExistence type="predicted"/>
<organism evidence="2 3">
    <name type="scientific">Streptomyces morookaense</name>
    <name type="common">Streptoverticillium morookaense</name>
    <dbReference type="NCBI Taxonomy" id="1970"/>
    <lineage>
        <taxon>Bacteria</taxon>
        <taxon>Bacillati</taxon>
        <taxon>Actinomycetota</taxon>
        <taxon>Actinomycetes</taxon>
        <taxon>Kitasatosporales</taxon>
        <taxon>Streptomycetaceae</taxon>
        <taxon>Streptomyces</taxon>
    </lineage>
</organism>
<accession>A0A7Y7B1R2</accession>
<dbReference type="Proteomes" id="UP000587462">
    <property type="component" value="Unassembled WGS sequence"/>
</dbReference>
<feature type="domain" description="IrrE N-terminal-like" evidence="1">
    <location>
        <begin position="54"/>
        <end position="109"/>
    </location>
</feature>
<gene>
    <name evidence="2" type="ORF">HG542_05115</name>
</gene>
<evidence type="ECO:0000313" key="2">
    <source>
        <dbReference type="EMBL" id="NVK77036.1"/>
    </source>
</evidence>
<dbReference type="EMBL" id="JABBXF010000008">
    <property type="protein sequence ID" value="NVK77036.1"/>
    <property type="molecule type" value="Genomic_DNA"/>
</dbReference>
<evidence type="ECO:0000259" key="1">
    <source>
        <dbReference type="Pfam" id="PF06114"/>
    </source>
</evidence>
<reference evidence="2 3" key="1">
    <citation type="submission" date="2020-04" db="EMBL/GenBank/DDBJ databases">
        <title>Draft Genome Sequence of Streptomyces morookaense DSM 40503, an 8-azaguanine-producing strain.</title>
        <authorList>
            <person name="Qi J."/>
            <person name="Gao J.-M."/>
        </authorList>
    </citation>
    <scope>NUCLEOTIDE SEQUENCE [LARGE SCALE GENOMIC DNA]</scope>
    <source>
        <strain evidence="2 3">DSM 40503</strain>
    </source>
</reference>
<dbReference type="InterPro" id="IPR010359">
    <property type="entry name" value="IrrE_HExxH"/>
</dbReference>
<comment type="caution">
    <text evidence="2">The sequence shown here is derived from an EMBL/GenBank/DDBJ whole genome shotgun (WGS) entry which is preliminary data.</text>
</comment>
<dbReference type="Pfam" id="PF06114">
    <property type="entry name" value="Peptidase_M78"/>
    <property type="match status" value="1"/>
</dbReference>
<keyword evidence="3" id="KW-1185">Reference proteome</keyword>
<sequence>MMVMRWLRRRSANGPGPVPSFRQQCEERVRALGLPEGELTLQALCAHIGACLGRRVHLVPLPLPAGSPDGMWISAEGSDFIAFEARLAPVHQRQVILHELGHLVCDHEAAPVMSPEATRLLMPSLDPGLVQRVLGREHAHSPAEREAEFVGSLLGRRIGTWTPQRTWQVPPEAAELAARLSALESPAHRSGEEKAQ</sequence>